<dbReference type="InterPro" id="IPR036397">
    <property type="entry name" value="RNaseH_sf"/>
</dbReference>
<evidence type="ECO:0000313" key="5">
    <source>
        <dbReference type="Proteomes" id="UP000257109"/>
    </source>
</evidence>
<evidence type="ECO:0000259" key="3">
    <source>
        <dbReference type="Pfam" id="PF22936"/>
    </source>
</evidence>
<keyword evidence="2" id="KW-0812">Transmembrane</keyword>
<dbReference type="PANTHER" id="PTHR42648">
    <property type="entry name" value="TRANSPOSASE, PUTATIVE-RELATED"/>
    <property type="match status" value="1"/>
</dbReference>
<evidence type="ECO:0000256" key="1">
    <source>
        <dbReference type="ARBA" id="ARBA00022670"/>
    </source>
</evidence>
<protein>
    <recommendedName>
        <fullName evidence="3">Retrovirus-related Pol polyprotein from transposon TNT 1-94-like beta-barrel domain-containing protein</fullName>
    </recommendedName>
</protein>
<evidence type="ECO:0000313" key="4">
    <source>
        <dbReference type="EMBL" id="RDY07905.1"/>
    </source>
</evidence>
<dbReference type="GO" id="GO:0003676">
    <property type="term" value="F:nucleic acid binding"/>
    <property type="evidence" value="ECO:0007669"/>
    <property type="project" value="InterPro"/>
</dbReference>
<sequence>MTPFPSYFTSYLEVSKEQLIIVTNGNHVPIVGSVNVQLQSSLSLHNILHVSKLANNLISIHRLIKNWNCAVAFFRSHCVIQELTTESTIGVAKEQGNNTNKEDLPSSQRATSETWAASQILLYHKCLGHPRPLSVIFVNFQSTIVQHFLLVIIKVLNFLTLFILMCGGQQVTLYRGLSGLLNICRFFHLAKNQFGKSIKRLRSDNSTEFVNLEFSQFFKDNGVVHELTCVN</sequence>
<organism evidence="4 5">
    <name type="scientific">Mucuna pruriens</name>
    <name type="common">Velvet bean</name>
    <name type="synonym">Dolichos pruriens</name>
    <dbReference type="NCBI Taxonomy" id="157652"/>
    <lineage>
        <taxon>Eukaryota</taxon>
        <taxon>Viridiplantae</taxon>
        <taxon>Streptophyta</taxon>
        <taxon>Embryophyta</taxon>
        <taxon>Tracheophyta</taxon>
        <taxon>Spermatophyta</taxon>
        <taxon>Magnoliopsida</taxon>
        <taxon>eudicotyledons</taxon>
        <taxon>Gunneridae</taxon>
        <taxon>Pentapetalae</taxon>
        <taxon>rosids</taxon>
        <taxon>fabids</taxon>
        <taxon>Fabales</taxon>
        <taxon>Fabaceae</taxon>
        <taxon>Papilionoideae</taxon>
        <taxon>50 kb inversion clade</taxon>
        <taxon>NPAAA clade</taxon>
        <taxon>indigoferoid/millettioid clade</taxon>
        <taxon>Phaseoleae</taxon>
        <taxon>Mucuna</taxon>
    </lineage>
</organism>
<dbReference type="Pfam" id="PF22936">
    <property type="entry name" value="Pol_BBD"/>
    <property type="match status" value="1"/>
</dbReference>
<gene>
    <name evidence="4" type="ORF">CR513_07930</name>
</gene>
<evidence type="ECO:0000256" key="2">
    <source>
        <dbReference type="SAM" id="Phobius"/>
    </source>
</evidence>
<proteinExistence type="predicted"/>
<feature type="non-terminal residue" evidence="4">
    <location>
        <position position="1"/>
    </location>
</feature>
<dbReference type="EMBL" id="QJKJ01001379">
    <property type="protein sequence ID" value="RDY07905.1"/>
    <property type="molecule type" value="Genomic_DNA"/>
</dbReference>
<reference evidence="4" key="1">
    <citation type="submission" date="2018-05" db="EMBL/GenBank/DDBJ databases">
        <title>Draft genome of Mucuna pruriens seed.</title>
        <authorList>
            <person name="Nnadi N.E."/>
            <person name="Vos R."/>
            <person name="Hasami M.H."/>
            <person name="Devisetty U.K."/>
            <person name="Aguiy J.C."/>
        </authorList>
    </citation>
    <scope>NUCLEOTIDE SEQUENCE [LARGE SCALE GENOMIC DNA]</scope>
    <source>
        <strain evidence="4">JCA_2017</strain>
    </source>
</reference>
<feature type="transmembrane region" description="Helical" evidence="2">
    <location>
        <begin position="144"/>
        <end position="165"/>
    </location>
</feature>
<dbReference type="AlphaFoldDB" id="A0A371HYN6"/>
<keyword evidence="2" id="KW-1133">Transmembrane helix</keyword>
<dbReference type="Gene3D" id="3.30.420.10">
    <property type="entry name" value="Ribonuclease H-like superfamily/Ribonuclease H"/>
    <property type="match status" value="1"/>
</dbReference>
<dbReference type="InterPro" id="IPR012337">
    <property type="entry name" value="RNaseH-like_sf"/>
</dbReference>
<dbReference type="PANTHER" id="PTHR42648:SF28">
    <property type="entry name" value="TRANSPOSON-ENCODED PROTEIN WITH RIBONUCLEASE H-LIKE AND RETROVIRUS ZINC FINGER-LIKE DOMAINS"/>
    <property type="match status" value="1"/>
</dbReference>
<dbReference type="Proteomes" id="UP000257109">
    <property type="component" value="Unassembled WGS sequence"/>
</dbReference>
<keyword evidence="1" id="KW-0378">Hydrolase</keyword>
<dbReference type="InterPro" id="IPR039537">
    <property type="entry name" value="Retrotran_Ty1/copia-like"/>
</dbReference>
<keyword evidence="5" id="KW-1185">Reference proteome</keyword>
<dbReference type="OrthoDB" id="1938972at2759"/>
<name>A0A371HYN6_MUCPR</name>
<dbReference type="InterPro" id="IPR054722">
    <property type="entry name" value="PolX-like_BBD"/>
</dbReference>
<dbReference type="SUPFAM" id="SSF53098">
    <property type="entry name" value="Ribonuclease H-like"/>
    <property type="match status" value="1"/>
</dbReference>
<keyword evidence="2" id="KW-0472">Membrane</keyword>
<accession>A0A371HYN6</accession>
<dbReference type="GO" id="GO:0006508">
    <property type="term" value="P:proteolysis"/>
    <property type="evidence" value="ECO:0007669"/>
    <property type="project" value="UniProtKB-KW"/>
</dbReference>
<dbReference type="GO" id="GO:0008233">
    <property type="term" value="F:peptidase activity"/>
    <property type="evidence" value="ECO:0007669"/>
    <property type="project" value="UniProtKB-KW"/>
</dbReference>
<feature type="domain" description="Retrovirus-related Pol polyprotein from transposon TNT 1-94-like beta-barrel" evidence="3">
    <location>
        <begin position="1"/>
        <end position="65"/>
    </location>
</feature>
<keyword evidence="1" id="KW-0645">Protease</keyword>
<comment type="caution">
    <text evidence="4">The sequence shown here is derived from an EMBL/GenBank/DDBJ whole genome shotgun (WGS) entry which is preliminary data.</text>
</comment>